<dbReference type="Proteomes" id="UP000182229">
    <property type="component" value="Unassembled WGS sequence"/>
</dbReference>
<dbReference type="InterPro" id="IPR050595">
    <property type="entry name" value="Bact_response_regulator"/>
</dbReference>
<accession>A0A1L9BE12</accession>
<evidence type="ECO:0000313" key="4">
    <source>
        <dbReference type="EMBL" id="OJH40473.1"/>
    </source>
</evidence>
<dbReference type="SMART" id="SM00448">
    <property type="entry name" value="REC"/>
    <property type="match status" value="1"/>
</dbReference>
<dbReference type="AlphaFoldDB" id="A0A1L9BE12"/>
<gene>
    <name evidence="4" type="ORF">BON30_15805</name>
</gene>
<feature type="modified residue" description="4-aspartylphosphate" evidence="2">
    <location>
        <position position="52"/>
    </location>
</feature>
<evidence type="ECO:0000313" key="5">
    <source>
        <dbReference type="Proteomes" id="UP000182229"/>
    </source>
</evidence>
<evidence type="ECO:0000256" key="1">
    <source>
        <dbReference type="ARBA" id="ARBA00022553"/>
    </source>
</evidence>
<dbReference type="STRING" id="83449.BON30_15805"/>
<dbReference type="Pfam" id="PF00072">
    <property type="entry name" value="Response_reg"/>
    <property type="match status" value="1"/>
</dbReference>
<organism evidence="4 5">
    <name type="scientific">Cystobacter ferrugineus</name>
    <dbReference type="NCBI Taxonomy" id="83449"/>
    <lineage>
        <taxon>Bacteria</taxon>
        <taxon>Pseudomonadati</taxon>
        <taxon>Myxococcota</taxon>
        <taxon>Myxococcia</taxon>
        <taxon>Myxococcales</taxon>
        <taxon>Cystobacterineae</taxon>
        <taxon>Archangiaceae</taxon>
        <taxon>Cystobacter</taxon>
    </lineage>
</organism>
<reference evidence="5" key="1">
    <citation type="submission" date="2016-11" db="EMBL/GenBank/DDBJ databases">
        <authorList>
            <person name="Shukria A."/>
            <person name="Stevens D.C."/>
        </authorList>
    </citation>
    <scope>NUCLEOTIDE SEQUENCE [LARGE SCALE GENOMIC DNA]</scope>
    <source>
        <strain evidence="5">Cbfe23</strain>
    </source>
</reference>
<reference evidence="4 5" key="2">
    <citation type="submission" date="2016-12" db="EMBL/GenBank/DDBJ databases">
        <title>Draft Genome Sequence of Cystobacter ferrugineus Strain Cbfe23.</title>
        <authorList>
            <person name="Akbar S."/>
            <person name="Dowd S.E."/>
            <person name="Stevens D.C."/>
        </authorList>
    </citation>
    <scope>NUCLEOTIDE SEQUENCE [LARGE SCALE GENOMIC DNA]</scope>
    <source>
        <strain evidence="4 5">Cbfe23</strain>
    </source>
</reference>
<name>A0A1L9BE12_9BACT</name>
<dbReference type="Gene3D" id="3.40.50.2300">
    <property type="match status" value="1"/>
</dbReference>
<proteinExistence type="predicted"/>
<dbReference type="PROSITE" id="PS50110">
    <property type="entry name" value="RESPONSE_REGULATORY"/>
    <property type="match status" value="1"/>
</dbReference>
<protein>
    <submittedName>
        <fullName evidence="4">Two-component system response regulator</fullName>
    </submittedName>
</protein>
<dbReference type="SUPFAM" id="SSF52172">
    <property type="entry name" value="CheY-like"/>
    <property type="match status" value="1"/>
</dbReference>
<dbReference type="PANTHER" id="PTHR44591:SF3">
    <property type="entry name" value="RESPONSE REGULATORY DOMAIN-CONTAINING PROTEIN"/>
    <property type="match status" value="1"/>
</dbReference>
<feature type="domain" description="Response regulatory" evidence="3">
    <location>
        <begin position="3"/>
        <end position="115"/>
    </location>
</feature>
<dbReference type="EMBL" id="MPIN01000003">
    <property type="protein sequence ID" value="OJH40473.1"/>
    <property type="molecule type" value="Genomic_DNA"/>
</dbReference>
<dbReference type="InterPro" id="IPR001789">
    <property type="entry name" value="Sig_transdc_resp-reg_receiver"/>
</dbReference>
<comment type="caution">
    <text evidence="4">The sequence shown here is derived from an EMBL/GenBank/DDBJ whole genome shotgun (WGS) entry which is preliminary data.</text>
</comment>
<evidence type="ECO:0000259" key="3">
    <source>
        <dbReference type="PROSITE" id="PS50110"/>
    </source>
</evidence>
<dbReference type="InterPro" id="IPR011006">
    <property type="entry name" value="CheY-like_superfamily"/>
</dbReference>
<evidence type="ECO:0000256" key="2">
    <source>
        <dbReference type="PROSITE-ProRule" id="PRU00169"/>
    </source>
</evidence>
<keyword evidence="5" id="KW-1185">Reference proteome</keyword>
<keyword evidence="1 2" id="KW-0597">Phosphoprotein</keyword>
<dbReference type="OrthoDB" id="9794815at2"/>
<dbReference type="GO" id="GO:0000160">
    <property type="term" value="P:phosphorelay signal transduction system"/>
    <property type="evidence" value="ECO:0007669"/>
    <property type="project" value="InterPro"/>
</dbReference>
<sequence length="121" mass="13456">MGPILIVDDEFGMVESIRDLLQDEGYPTMEAFDGREALERMAVERPSLVLADYMMPLMNGPELLDAMKKAPELRDIPVVIMSSAPPSFWRHLPCTAFLPKPFRLGPLLAVIHQVIGAPPGR</sequence>
<dbReference type="RefSeq" id="WP_071899106.1">
    <property type="nucleotide sequence ID" value="NZ_MPIN01000003.1"/>
</dbReference>
<dbReference type="PANTHER" id="PTHR44591">
    <property type="entry name" value="STRESS RESPONSE REGULATOR PROTEIN 1"/>
    <property type="match status" value="1"/>
</dbReference>